<evidence type="ECO:0000256" key="5">
    <source>
        <dbReference type="ARBA" id="ARBA00022842"/>
    </source>
</evidence>
<dbReference type="EMBL" id="PVBT01000001">
    <property type="protein sequence ID" value="PRD58137.1"/>
    <property type="molecule type" value="Genomic_DNA"/>
</dbReference>
<evidence type="ECO:0000256" key="8">
    <source>
        <dbReference type="HAMAP-Rule" id="MF_00316"/>
    </source>
</evidence>
<keyword evidence="6 8" id="KW-0342">GTP-binding</keyword>
<keyword evidence="5 8" id="KW-0460">Magnesium</keyword>
<comment type="cofactor">
    <cofactor evidence="8">
        <name>Mg(2+)</name>
        <dbReference type="ChEBI" id="CHEBI:18420"/>
    </cofactor>
</comment>
<dbReference type="Gene3D" id="3.90.550.10">
    <property type="entry name" value="Spore Coat Polysaccharide Biosynthesis Protein SpsA, Chain A"/>
    <property type="match status" value="1"/>
</dbReference>
<dbReference type="HAMAP" id="MF_00316">
    <property type="entry name" value="MobA"/>
    <property type="match status" value="1"/>
</dbReference>
<dbReference type="Proteomes" id="UP000238563">
    <property type="component" value="Unassembled WGS sequence"/>
</dbReference>
<keyword evidence="10" id="KW-0548">Nucleotidyltransferase</keyword>
<reference evidence="10 11" key="1">
    <citation type="submission" date="2018-02" db="EMBL/GenBank/DDBJ databases">
        <title>The draft genome of Phyllobacterium myrsinacearum DSM5892.</title>
        <authorList>
            <person name="Li L."/>
            <person name="Liu L."/>
            <person name="Zhang X."/>
            <person name="Wang T."/>
        </authorList>
    </citation>
    <scope>NUCLEOTIDE SEQUENCE [LARGE SCALE GENOMIC DNA]</scope>
    <source>
        <strain evidence="10 11">DSM 5892</strain>
    </source>
</reference>
<comment type="domain">
    <text evidence="8">The N-terminal domain determines nucleotide recognition and specific binding, while the C-terminal domain determines the specific binding to the target protein.</text>
</comment>
<accession>A0A2S9JXR9</accession>
<name>A0A2S9JXR9_9HYPH</name>
<organism evidence="10 11">
    <name type="scientific">Phyllobacterium myrsinacearum</name>
    <dbReference type="NCBI Taxonomy" id="28101"/>
    <lineage>
        <taxon>Bacteria</taxon>
        <taxon>Pseudomonadati</taxon>
        <taxon>Pseudomonadota</taxon>
        <taxon>Alphaproteobacteria</taxon>
        <taxon>Hyphomicrobiales</taxon>
        <taxon>Phyllobacteriaceae</taxon>
        <taxon>Phyllobacterium</taxon>
    </lineage>
</organism>
<comment type="similarity">
    <text evidence="8">Belongs to the MobA family.</text>
</comment>
<evidence type="ECO:0000313" key="11">
    <source>
        <dbReference type="Proteomes" id="UP000238563"/>
    </source>
</evidence>
<dbReference type="Pfam" id="PF12804">
    <property type="entry name" value="NTP_transf_3"/>
    <property type="match status" value="1"/>
</dbReference>
<dbReference type="InterPro" id="IPR025877">
    <property type="entry name" value="MobA-like_NTP_Trfase"/>
</dbReference>
<feature type="binding site" evidence="8">
    <location>
        <position position="65"/>
    </location>
    <ligand>
        <name>GTP</name>
        <dbReference type="ChEBI" id="CHEBI:37565"/>
    </ligand>
</feature>
<evidence type="ECO:0000256" key="7">
    <source>
        <dbReference type="ARBA" id="ARBA00023150"/>
    </source>
</evidence>
<evidence type="ECO:0000256" key="3">
    <source>
        <dbReference type="ARBA" id="ARBA00022723"/>
    </source>
</evidence>
<comment type="subunit">
    <text evidence="8">Monomer.</text>
</comment>
<evidence type="ECO:0000256" key="4">
    <source>
        <dbReference type="ARBA" id="ARBA00022741"/>
    </source>
</evidence>
<keyword evidence="4 8" id="KW-0547">Nucleotide-binding</keyword>
<protein>
    <recommendedName>
        <fullName evidence="8">Molybdenum cofactor guanylyltransferase</fullName>
        <shortName evidence="8">MoCo guanylyltransferase</shortName>
        <ecNumber evidence="8">2.7.7.77</ecNumber>
    </recommendedName>
    <alternativeName>
        <fullName evidence="8">GTP:molybdopterin guanylyltransferase</fullName>
    </alternativeName>
    <alternativeName>
        <fullName evidence="8">Mo-MPT guanylyltransferase</fullName>
    </alternativeName>
    <alternativeName>
        <fullName evidence="8">Molybdopterin guanylyltransferase</fullName>
    </alternativeName>
    <alternativeName>
        <fullName evidence="8">Molybdopterin-guanine dinucleotide synthase</fullName>
        <shortName evidence="8">MGD synthase</shortName>
    </alternativeName>
</protein>
<sequence length="213" mass="22809">MAGIILAGGRSSRMDGQDKALLPFGAARLIDFIAGRLSPQLEAVAINSNGDPSQFSGLRLPVVADSVTGFAGPLAGIAAGMEWAAGSPLAFTHILTVATDTPFFPRDLAARLGGAIADAPDHIAVAVSDGTWHPVFGLWPVAMKEDLKQWLCDPHNRRVRTWIENHAHRTVDFPLMTAQSGDSFDPFFNINRPGDLDQARMMIAEQQNGEPGL</sequence>
<gene>
    <name evidence="8" type="primary">mobA</name>
    <name evidence="10" type="ORF">C5750_03085</name>
</gene>
<feature type="domain" description="MobA-like NTP transferase" evidence="9">
    <location>
        <begin position="3"/>
        <end position="166"/>
    </location>
</feature>
<evidence type="ECO:0000256" key="2">
    <source>
        <dbReference type="ARBA" id="ARBA00022679"/>
    </source>
</evidence>
<feature type="binding site" evidence="8">
    <location>
        <position position="47"/>
    </location>
    <ligand>
        <name>GTP</name>
        <dbReference type="ChEBI" id="CHEBI:37565"/>
    </ligand>
</feature>
<comment type="caution">
    <text evidence="10">The sequence shown here is derived from an EMBL/GenBank/DDBJ whole genome shotgun (WGS) entry which is preliminary data.</text>
</comment>
<feature type="binding site" evidence="8">
    <location>
        <position position="100"/>
    </location>
    <ligand>
        <name>Mg(2+)</name>
        <dbReference type="ChEBI" id="CHEBI:18420"/>
    </ligand>
</feature>
<keyword evidence="7 8" id="KW-0501">Molybdenum cofactor biosynthesis</keyword>
<dbReference type="AlphaFoldDB" id="A0A2S9JXR9"/>
<dbReference type="GO" id="GO:0005525">
    <property type="term" value="F:GTP binding"/>
    <property type="evidence" value="ECO:0007669"/>
    <property type="project" value="UniProtKB-UniRule"/>
</dbReference>
<dbReference type="PANTHER" id="PTHR19136:SF81">
    <property type="entry name" value="MOLYBDENUM COFACTOR GUANYLYLTRANSFERASE"/>
    <property type="match status" value="1"/>
</dbReference>
<dbReference type="GO" id="GO:0061603">
    <property type="term" value="F:molybdenum cofactor guanylyltransferase activity"/>
    <property type="evidence" value="ECO:0007669"/>
    <property type="project" value="UniProtKB-EC"/>
</dbReference>
<keyword evidence="2 8" id="KW-0808">Transferase</keyword>
<dbReference type="InterPro" id="IPR029044">
    <property type="entry name" value="Nucleotide-diphossugar_trans"/>
</dbReference>
<dbReference type="SUPFAM" id="SSF53448">
    <property type="entry name" value="Nucleotide-diphospho-sugar transferases"/>
    <property type="match status" value="1"/>
</dbReference>
<keyword evidence="3 8" id="KW-0479">Metal-binding</keyword>
<dbReference type="OrthoDB" id="9788394at2"/>
<evidence type="ECO:0000256" key="1">
    <source>
        <dbReference type="ARBA" id="ARBA00022490"/>
    </source>
</evidence>
<keyword evidence="1 8" id="KW-0963">Cytoplasm</keyword>
<dbReference type="GO" id="GO:1902758">
    <property type="term" value="P:bis(molybdopterin guanine dinucleotide)molybdenum biosynthetic process"/>
    <property type="evidence" value="ECO:0007669"/>
    <property type="project" value="TreeGrafter"/>
</dbReference>
<evidence type="ECO:0000259" key="9">
    <source>
        <dbReference type="Pfam" id="PF12804"/>
    </source>
</evidence>
<comment type="catalytic activity">
    <reaction evidence="8">
        <text>Mo-molybdopterin + GTP + H(+) = Mo-molybdopterin guanine dinucleotide + diphosphate</text>
        <dbReference type="Rhea" id="RHEA:34243"/>
        <dbReference type="ChEBI" id="CHEBI:15378"/>
        <dbReference type="ChEBI" id="CHEBI:33019"/>
        <dbReference type="ChEBI" id="CHEBI:37565"/>
        <dbReference type="ChEBI" id="CHEBI:71302"/>
        <dbReference type="ChEBI" id="CHEBI:71310"/>
        <dbReference type="EC" id="2.7.7.77"/>
    </reaction>
</comment>
<comment type="subcellular location">
    <subcellularLocation>
        <location evidence="8">Cytoplasm</location>
    </subcellularLocation>
</comment>
<dbReference type="InterPro" id="IPR013482">
    <property type="entry name" value="Molybde_CF_guanTrfase"/>
</dbReference>
<feature type="binding site" evidence="8">
    <location>
        <position position="100"/>
    </location>
    <ligand>
        <name>GTP</name>
        <dbReference type="ChEBI" id="CHEBI:37565"/>
    </ligand>
</feature>
<dbReference type="RefSeq" id="WP_105732377.1">
    <property type="nucleotide sequence ID" value="NZ_PVBT01000001.1"/>
</dbReference>
<comment type="function">
    <text evidence="8">Transfers a GMP moiety from GTP to Mo-molybdopterin (Mo-MPT) cofactor (Moco or molybdenum cofactor) to form Mo-molybdopterin guanine dinucleotide (Mo-MGD) cofactor.</text>
</comment>
<keyword evidence="11" id="KW-1185">Reference proteome</keyword>
<feature type="binding site" evidence="8">
    <location>
        <begin position="6"/>
        <end position="8"/>
    </location>
    <ligand>
        <name>GTP</name>
        <dbReference type="ChEBI" id="CHEBI:37565"/>
    </ligand>
</feature>
<feature type="binding site" evidence="8">
    <location>
        <position position="19"/>
    </location>
    <ligand>
        <name>GTP</name>
        <dbReference type="ChEBI" id="CHEBI:37565"/>
    </ligand>
</feature>
<dbReference type="CDD" id="cd02503">
    <property type="entry name" value="MobA"/>
    <property type="match status" value="1"/>
</dbReference>
<dbReference type="GO" id="GO:0046872">
    <property type="term" value="F:metal ion binding"/>
    <property type="evidence" value="ECO:0007669"/>
    <property type="project" value="UniProtKB-KW"/>
</dbReference>
<proteinExistence type="inferred from homology"/>
<dbReference type="GO" id="GO:0005737">
    <property type="term" value="C:cytoplasm"/>
    <property type="evidence" value="ECO:0007669"/>
    <property type="project" value="UniProtKB-SubCell"/>
</dbReference>
<dbReference type="EC" id="2.7.7.77" evidence="8"/>
<dbReference type="NCBIfam" id="TIGR02665">
    <property type="entry name" value="molyb_mobA"/>
    <property type="match status" value="1"/>
</dbReference>
<evidence type="ECO:0000256" key="6">
    <source>
        <dbReference type="ARBA" id="ARBA00023134"/>
    </source>
</evidence>
<dbReference type="PANTHER" id="PTHR19136">
    <property type="entry name" value="MOLYBDENUM COFACTOR GUANYLYLTRANSFERASE"/>
    <property type="match status" value="1"/>
</dbReference>
<evidence type="ECO:0000313" key="10">
    <source>
        <dbReference type="EMBL" id="PRD58137.1"/>
    </source>
</evidence>